<dbReference type="HOGENOM" id="CLU_3310524_0_0_6"/>
<proteinExistence type="predicted"/>
<evidence type="ECO:0000313" key="2">
    <source>
        <dbReference type="Proteomes" id="UP000032266"/>
    </source>
</evidence>
<dbReference type="Proteomes" id="UP000032266">
    <property type="component" value="Chromosome"/>
</dbReference>
<evidence type="ECO:0000313" key="1">
    <source>
        <dbReference type="EMBL" id="AJQ95000.1"/>
    </source>
</evidence>
<accession>A0A0C5V6B1</accession>
<gene>
    <name evidence="1" type="ORF">YC6258_02963</name>
</gene>
<reference evidence="1 2" key="1">
    <citation type="submission" date="2014-01" db="EMBL/GenBank/DDBJ databases">
        <title>Full genme sequencing of cellulolytic bacterium Gynuella sunshinyii YC6258T gen. nov., sp. nov.</title>
        <authorList>
            <person name="Khan H."/>
            <person name="Chung E.J."/>
            <person name="Chung Y.R."/>
        </authorList>
    </citation>
    <scope>NUCLEOTIDE SEQUENCE [LARGE SCALE GENOMIC DNA]</scope>
    <source>
        <strain evidence="1 2">YC6258</strain>
    </source>
</reference>
<keyword evidence="2" id="KW-1185">Reference proteome</keyword>
<dbReference type="AlphaFoldDB" id="A0A0C5V6B1"/>
<organism evidence="1 2">
    <name type="scientific">Gynuella sunshinyii YC6258</name>
    <dbReference type="NCBI Taxonomy" id="1445510"/>
    <lineage>
        <taxon>Bacteria</taxon>
        <taxon>Pseudomonadati</taxon>
        <taxon>Pseudomonadota</taxon>
        <taxon>Gammaproteobacteria</taxon>
        <taxon>Oceanospirillales</taxon>
        <taxon>Saccharospirillaceae</taxon>
        <taxon>Gynuella</taxon>
    </lineage>
</organism>
<dbReference type="EMBL" id="CP007142">
    <property type="protein sequence ID" value="AJQ95000.1"/>
    <property type="molecule type" value="Genomic_DNA"/>
</dbReference>
<protein>
    <submittedName>
        <fullName evidence="1">Uncharacterized protein</fullName>
    </submittedName>
</protein>
<name>A0A0C5V6B1_9GAMM</name>
<dbReference type="KEGG" id="gsn:YC6258_02963"/>
<sequence>MLTIDLFFPSCLSKMRIIRAISEKLKRIKKSAFVLLLMK</sequence>